<organism evidence="2 3">
    <name type="scientific">Pontibacillus chungwhensis BH030062</name>
    <dbReference type="NCBI Taxonomy" id="1385513"/>
    <lineage>
        <taxon>Bacteria</taxon>
        <taxon>Bacillati</taxon>
        <taxon>Bacillota</taxon>
        <taxon>Bacilli</taxon>
        <taxon>Bacillales</taxon>
        <taxon>Bacillaceae</taxon>
        <taxon>Pontibacillus</taxon>
    </lineage>
</organism>
<sequence length="140" mass="15513">MAYLFVAPIAIILIVIGGIKRNKILLAVGACLAIFFVYSTYTSTPPATIPDGFKKAEALEGEPGVDRLTSYLNKQFPDATYHLKPQRQGDSSSSLITVAFEEEPDWFYNYLVKEDGIAQVGVLAPEDEDPEEGKYFEEVE</sequence>
<keyword evidence="3" id="KW-1185">Reference proteome</keyword>
<protein>
    <recommendedName>
        <fullName evidence="4">DUF3139 domain-containing protein</fullName>
    </recommendedName>
</protein>
<dbReference type="EMBL" id="AVBG01000011">
    <property type="protein sequence ID" value="KGP90659.1"/>
    <property type="molecule type" value="Genomic_DNA"/>
</dbReference>
<proteinExistence type="predicted"/>
<evidence type="ECO:0008006" key="4">
    <source>
        <dbReference type="Google" id="ProtNLM"/>
    </source>
</evidence>
<evidence type="ECO:0000313" key="2">
    <source>
        <dbReference type="EMBL" id="KGP90659.1"/>
    </source>
</evidence>
<keyword evidence="1" id="KW-0812">Transmembrane</keyword>
<keyword evidence="1" id="KW-0472">Membrane</keyword>
<reference evidence="2 3" key="1">
    <citation type="submission" date="2013-08" db="EMBL/GenBank/DDBJ databases">
        <title>Genome of Pontibacillus chungwhensis.</title>
        <authorList>
            <person name="Wang Q."/>
            <person name="Wang G."/>
        </authorList>
    </citation>
    <scope>NUCLEOTIDE SEQUENCE [LARGE SCALE GENOMIC DNA]</scope>
    <source>
        <strain evidence="2 3">BH030062</strain>
    </source>
</reference>
<comment type="caution">
    <text evidence="2">The sequence shown here is derived from an EMBL/GenBank/DDBJ whole genome shotgun (WGS) entry which is preliminary data.</text>
</comment>
<feature type="transmembrane region" description="Helical" evidence="1">
    <location>
        <begin position="24"/>
        <end position="41"/>
    </location>
</feature>
<dbReference type="RefSeq" id="WP_036785287.1">
    <property type="nucleotide sequence ID" value="NZ_AVBG01000011.1"/>
</dbReference>
<evidence type="ECO:0000256" key="1">
    <source>
        <dbReference type="SAM" id="Phobius"/>
    </source>
</evidence>
<evidence type="ECO:0000313" key="3">
    <source>
        <dbReference type="Proteomes" id="UP000030153"/>
    </source>
</evidence>
<dbReference type="OrthoDB" id="2972540at2"/>
<dbReference type="AlphaFoldDB" id="A0A0A2URU1"/>
<accession>A0A0A2URU1</accession>
<gene>
    <name evidence="2" type="ORF">N780_04105</name>
</gene>
<keyword evidence="1" id="KW-1133">Transmembrane helix</keyword>
<dbReference type="Proteomes" id="UP000030153">
    <property type="component" value="Unassembled WGS sequence"/>
</dbReference>
<name>A0A0A2URU1_9BACI</name>